<dbReference type="OrthoDB" id="9775804at2"/>
<dbReference type="EMBL" id="QREG01000006">
    <property type="protein sequence ID" value="REE00137.1"/>
    <property type="molecule type" value="Genomic_DNA"/>
</dbReference>
<dbReference type="RefSeq" id="WP_115867663.1">
    <property type="nucleotide sequence ID" value="NZ_QREG01000006.1"/>
</dbReference>
<dbReference type="Proteomes" id="UP000256779">
    <property type="component" value="Unassembled WGS sequence"/>
</dbReference>
<reference evidence="2 3" key="1">
    <citation type="submission" date="2018-07" db="EMBL/GenBank/DDBJ databases">
        <title>Genomic Encyclopedia of Type Strains, Phase IV (KMG-IV): sequencing the most valuable type-strain genomes for metagenomic binning, comparative biology and taxonomic classification.</title>
        <authorList>
            <person name="Goeker M."/>
        </authorList>
    </citation>
    <scope>NUCLEOTIDE SEQUENCE [LARGE SCALE GENOMIC DNA]</scope>
    <source>
        <strain evidence="2 3">DSM 4134</strain>
    </source>
</reference>
<dbReference type="CDD" id="cd04301">
    <property type="entry name" value="NAT_SF"/>
    <property type="match status" value="1"/>
</dbReference>
<sequence>MKAEIKAYSDVDYEPLKELFRSEGDEWKDYLKPGYQQALAGSSTYVAYCQGACGGYVRAILDHGIYVWVIDLLVAPRFRGHGIGRQLLEHVHLSFPETDVYVLSDVDTYYEKLGYVREGSVYKVG</sequence>
<keyword evidence="2" id="KW-0808">Transferase</keyword>
<evidence type="ECO:0000313" key="2">
    <source>
        <dbReference type="EMBL" id="REE00137.1"/>
    </source>
</evidence>
<keyword evidence="3" id="KW-1185">Reference proteome</keyword>
<gene>
    <name evidence="2" type="ORF">C7460_10676</name>
</gene>
<dbReference type="SUPFAM" id="SSF55729">
    <property type="entry name" value="Acyl-CoA N-acyltransferases (Nat)"/>
    <property type="match status" value="1"/>
</dbReference>
<feature type="domain" description="N-acetyltransferase" evidence="1">
    <location>
        <begin position="3"/>
        <end position="125"/>
    </location>
</feature>
<dbReference type="PROSITE" id="PS51186">
    <property type="entry name" value="GNAT"/>
    <property type="match status" value="1"/>
</dbReference>
<dbReference type="Pfam" id="PF13508">
    <property type="entry name" value="Acetyltransf_7"/>
    <property type="match status" value="1"/>
</dbReference>
<dbReference type="InterPro" id="IPR000182">
    <property type="entry name" value="GNAT_dom"/>
</dbReference>
<organism evidence="2 3">
    <name type="scientific">Marinoscillum furvescens DSM 4134</name>
    <dbReference type="NCBI Taxonomy" id="1122208"/>
    <lineage>
        <taxon>Bacteria</taxon>
        <taxon>Pseudomonadati</taxon>
        <taxon>Bacteroidota</taxon>
        <taxon>Cytophagia</taxon>
        <taxon>Cytophagales</taxon>
        <taxon>Reichenbachiellaceae</taxon>
        <taxon>Marinoscillum</taxon>
    </lineage>
</organism>
<dbReference type="GO" id="GO:0016747">
    <property type="term" value="F:acyltransferase activity, transferring groups other than amino-acyl groups"/>
    <property type="evidence" value="ECO:0007669"/>
    <property type="project" value="InterPro"/>
</dbReference>
<accession>A0A3D9L6C1</accession>
<dbReference type="AlphaFoldDB" id="A0A3D9L6C1"/>
<evidence type="ECO:0000313" key="3">
    <source>
        <dbReference type="Proteomes" id="UP000256779"/>
    </source>
</evidence>
<dbReference type="Gene3D" id="3.40.630.30">
    <property type="match status" value="1"/>
</dbReference>
<dbReference type="InterPro" id="IPR016181">
    <property type="entry name" value="Acyl_CoA_acyltransferase"/>
</dbReference>
<comment type="caution">
    <text evidence="2">The sequence shown here is derived from an EMBL/GenBank/DDBJ whole genome shotgun (WGS) entry which is preliminary data.</text>
</comment>
<protein>
    <submittedName>
        <fullName evidence="2">Acetyltransferase (GNAT) family protein</fullName>
    </submittedName>
</protein>
<evidence type="ECO:0000259" key="1">
    <source>
        <dbReference type="PROSITE" id="PS51186"/>
    </source>
</evidence>
<proteinExistence type="predicted"/>
<name>A0A3D9L6C1_MARFU</name>